<dbReference type="EMBL" id="JAEACU010000004">
    <property type="protein sequence ID" value="KAH7533383.1"/>
    <property type="molecule type" value="Genomic_DNA"/>
</dbReference>
<name>A0A978VJW4_ZIZJJ</name>
<evidence type="ECO:0000313" key="1">
    <source>
        <dbReference type="EMBL" id="KAH7533383.1"/>
    </source>
</evidence>
<dbReference type="Proteomes" id="UP000813462">
    <property type="component" value="Unassembled WGS sequence"/>
</dbReference>
<protein>
    <submittedName>
        <fullName evidence="1">Uncharacterized protein</fullName>
    </submittedName>
</protein>
<gene>
    <name evidence="1" type="ORF">FEM48_Zijuj04G0125000</name>
</gene>
<proteinExistence type="predicted"/>
<evidence type="ECO:0000313" key="2">
    <source>
        <dbReference type="Proteomes" id="UP000813462"/>
    </source>
</evidence>
<dbReference type="AlphaFoldDB" id="A0A978VJW4"/>
<sequence length="84" mass="9699">MKKSLRTTTTVPSNLVPSLNPKMKLNFFYDYKSRKEKCPSSSSQERPEYSLYFSPVSVNHLLVFVFLCDLDVDLLRLASGFYLP</sequence>
<organism evidence="1 2">
    <name type="scientific">Ziziphus jujuba var. spinosa</name>
    <dbReference type="NCBI Taxonomy" id="714518"/>
    <lineage>
        <taxon>Eukaryota</taxon>
        <taxon>Viridiplantae</taxon>
        <taxon>Streptophyta</taxon>
        <taxon>Embryophyta</taxon>
        <taxon>Tracheophyta</taxon>
        <taxon>Spermatophyta</taxon>
        <taxon>Magnoliopsida</taxon>
        <taxon>eudicotyledons</taxon>
        <taxon>Gunneridae</taxon>
        <taxon>Pentapetalae</taxon>
        <taxon>rosids</taxon>
        <taxon>fabids</taxon>
        <taxon>Rosales</taxon>
        <taxon>Rhamnaceae</taxon>
        <taxon>Paliureae</taxon>
        <taxon>Ziziphus</taxon>
    </lineage>
</organism>
<comment type="caution">
    <text evidence="1">The sequence shown here is derived from an EMBL/GenBank/DDBJ whole genome shotgun (WGS) entry which is preliminary data.</text>
</comment>
<reference evidence="1" key="1">
    <citation type="journal article" date="2021" name="Front. Plant Sci.">
        <title>Chromosome-Scale Genome Assembly for Chinese Sour Jujube and Insights Into Its Genome Evolution and Domestication Signature.</title>
        <authorList>
            <person name="Shen L.-Y."/>
            <person name="Luo H."/>
            <person name="Wang X.-L."/>
            <person name="Wang X.-M."/>
            <person name="Qiu X.-J."/>
            <person name="Liu H."/>
            <person name="Zhou S.-S."/>
            <person name="Jia K.-H."/>
            <person name="Nie S."/>
            <person name="Bao Y.-T."/>
            <person name="Zhang R.-G."/>
            <person name="Yun Q.-Z."/>
            <person name="Chai Y.-H."/>
            <person name="Lu J.-Y."/>
            <person name="Li Y."/>
            <person name="Zhao S.-W."/>
            <person name="Mao J.-F."/>
            <person name="Jia S.-G."/>
            <person name="Mao Y.-M."/>
        </authorList>
    </citation>
    <scope>NUCLEOTIDE SEQUENCE</scope>
    <source>
        <strain evidence="1">AT0</strain>
        <tissue evidence="1">Leaf</tissue>
    </source>
</reference>
<accession>A0A978VJW4</accession>